<reference evidence="9" key="1">
    <citation type="submission" date="2017-02" db="UniProtKB">
        <authorList>
            <consortium name="WormBaseParasite"/>
        </authorList>
    </citation>
    <scope>IDENTIFICATION</scope>
</reference>
<dbReference type="PANTHER" id="PTHR23294:SF18">
    <property type="entry name" value="UNC93-LIKE PROTEIN MFSD11"/>
    <property type="match status" value="1"/>
</dbReference>
<dbReference type="EMBL" id="UYSL01021734">
    <property type="protein sequence ID" value="VDL79024.1"/>
    <property type="molecule type" value="Genomic_DNA"/>
</dbReference>
<accession>A0A0N4YFA7</accession>
<feature type="transmembrane region" description="Helical" evidence="6">
    <location>
        <begin position="85"/>
        <end position="104"/>
    </location>
</feature>
<evidence type="ECO:0000256" key="4">
    <source>
        <dbReference type="ARBA" id="ARBA00022989"/>
    </source>
</evidence>
<keyword evidence="8" id="KW-1185">Reference proteome</keyword>
<proteinExistence type="inferred from homology"/>
<dbReference type="Gene3D" id="1.10.10.60">
    <property type="entry name" value="Homeodomain-like"/>
    <property type="match status" value="1"/>
</dbReference>
<keyword evidence="4 6" id="KW-1133">Transmembrane helix</keyword>
<gene>
    <name evidence="7" type="ORF">NBR_LOCUS15430</name>
</gene>
<evidence type="ECO:0000313" key="8">
    <source>
        <dbReference type="Proteomes" id="UP000271162"/>
    </source>
</evidence>
<evidence type="ECO:0000256" key="3">
    <source>
        <dbReference type="ARBA" id="ARBA00022692"/>
    </source>
</evidence>
<sequence length="216" mass="24023">MGMRGRQWWDELICILCLGIGTTCVMTGYDTQSFIVESVLHSVHLRQPTAIDGHAGYYGQAVLYAVYALATLFAPWVCLRIGAKWSLFSGSLLFTAYQVGFFYLNSYYFYLTQALMGIGFARAAITLPELLGIGPPGGLVHRHIQQAENEQAQIRALKDTGLSNRDIALQLGRSHGFVARYLRNPDCYLSAPSLGRPRLLSSQDHRRIGRMVSNST</sequence>
<evidence type="ECO:0000313" key="9">
    <source>
        <dbReference type="WBParaSite" id="NBR_0001542901-mRNA-1"/>
    </source>
</evidence>
<evidence type="ECO:0000256" key="1">
    <source>
        <dbReference type="ARBA" id="ARBA00004141"/>
    </source>
</evidence>
<dbReference type="InterPro" id="IPR010291">
    <property type="entry name" value="Ion_channel_UNC-93"/>
</dbReference>
<organism evidence="9">
    <name type="scientific">Nippostrongylus brasiliensis</name>
    <name type="common">Rat hookworm</name>
    <dbReference type="NCBI Taxonomy" id="27835"/>
    <lineage>
        <taxon>Eukaryota</taxon>
        <taxon>Metazoa</taxon>
        <taxon>Ecdysozoa</taxon>
        <taxon>Nematoda</taxon>
        <taxon>Chromadorea</taxon>
        <taxon>Rhabditida</taxon>
        <taxon>Rhabditina</taxon>
        <taxon>Rhabditomorpha</taxon>
        <taxon>Strongyloidea</taxon>
        <taxon>Heligmosomidae</taxon>
        <taxon>Nippostrongylus</taxon>
    </lineage>
</organism>
<evidence type="ECO:0000256" key="2">
    <source>
        <dbReference type="ARBA" id="ARBA00009172"/>
    </source>
</evidence>
<dbReference type="SUPFAM" id="SSF103473">
    <property type="entry name" value="MFS general substrate transporter"/>
    <property type="match status" value="1"/>
</dbReference>
<keyword evidence="5 6" id="KW-0472">Membrane</keyword>
<dbReference type="GO" id="GO:0016020">
    <property type="term" value="C:membrane"/>
    <property type="evidence" value="ECO:0007669"/>
    <property type="project" value="UniProtKB-SubCell"/>
</dbReference>
<evidence type="ECO:0000256" key="5">
    <source>
        <dbReference type="ARBA" id="ARBA00023136"/>
    </source>
</evidence>
<evidence type="ECO:0000313" key="7">
    <source>
        <dbReference type="EMBL" id="VDL79024.1"/>
    </source>
</evidence>
<name>A0A0N4YFA7_NIPBR</name>
<dbReference type="AlphaFoldDB" id="A0A0N4YFA7"/>
<dbReference type="Pfam" id="PF05978">
    <property type="entry name" value="UNC-93"/>
    <property type="match status" value="1"/>
</dbReference>
<dbReference type="InterPro" id="IPR036259">
    <property type="entry name" value="MFS_trans_sf"/>
</dbReference>
<dbReference type="STRING" id="27835.A0A0N4YFA7"/>
<dbReference type="PANTHER" id="PTHR23294">
    <property type="entry name" value="ET TRANSLATION PRODUCT-RELATED"/>
    <property type="match status" value="1"/>
</dbReference>
<dbReference type="WBParaSite" id="NBR_0001542901-mRNA-1">
    <property type="protein sequence ID" value="NBR_0001542901-mRNA-1"/>
    <property type="gene ID" value="NBR_0001542901"/>
</dbReference>
<reference evidence="7 8" key="2">
    <citation type="submission" date="2018-11" db="EMBL/GenBank/DDBJ databases">
        <authorList>
            <consortium name="Pathogen Informatics"/>
        </authorList>
    </citation>
    <scope>NUCLEOTIDE SEQUENCE [LARGE SCALE GENOMIC DNA]</scope>
</reference>
<comment type="similarity">
    <text evidence="2">Belongs to the unc-93 family.</text>
</comment>
<evidence type="ECO:0000256" key="6">
    <source>
        <dbReference type="SAM" id="Phobius"/>
    </source>
</evidence>
<feature type="transmembrane region" description="Helical" evidence="6">
    <location>
        <begin position="57"/>
        <end position="78"/>
    </location>
</feature>
<comment type="subcellular location">
    <subcellularLocation>
        <location evidence="1">Membrane</location>
        <topology evidence="1">Multi-pass membrane protein</topology>
    </subcellularLocation>
</comment>
<protein>
    <submittedName>
        <fullName evidence="9">UNC93-like protein MFSD11 (inferred by orthology to a human protein)</fullName>
    </submittedName>
</protein>
<keyword evidence="3 6" id="KW-0812">Transmembrane</keyword>
<feature type="transmembrane region" description="Helical" evidence="6">
    <location>
        <begin position="12"/>
        <end position="29"/>
    </location>
</feature>
<dbReference type="Proteomes" id="UP000271162">
    <property type="component" value="Unassembled WGS sequence"/>
</dbReference>
<dbReference type="InterPro" id="IPR051617">
    <property type="entry name" value="UNC-93-like_regulator"/>
</dbReference>